<sequence length="58" mass="6626">MPSINCSTHILEFKVHMLTNSNKRQAFHVHKSSERHSDSNISSGTQQREKSNVTCGNW</sequence>
<organism evidence="2">
    <name type="scientific">Rhizophora mucronata</name>
    <name type="common">Asiatic mangrove</name>
    <dbReference type="NCBI Taxonomy" id="61149"/>
    <lineage>
        <taxon>Eukaryota</taxon>
        <taxon>Viridiplantae</taxon>
        <taxon>Streptophyta</taxon>
        <taxon>Embryophyta</taxon>
        <taxon>Tracheophyta</taxon>
        <taxon>Spermatophyta</taxon>
        <taxon>Magnoliopsida</taxon>
        <taxon>eudicotyledons</taxon>
        <taxon>Gunneridae</taxon>
        <taxon>Pentapetalae</taxon>
        <taxon>rosids</taxon>
        <taxon>fabids</taxon>
        <taxon>Malpighiales</taxon>
        <taxon>Rhizophoraceae</taxon>
        <taxon>Rhizophora</taxon>
    </lineage>
</organism>
<dbReference type="EMBL" id="GGEC01080393">
    <property type="protein sequence ID" value="MBX60877.1"/>
    <property type="molecule type" value="Transcribed_RNA"/>
</dbReference>
<evidence type="ECO:0000256" key="1">
    <source>
        <dbReference type="SAM" id="MobiDB-lite"/>
    </source>
</evidence>
<dbReference type="AlphaFoldDB" id="A0A2P2Q1N5"/>
<protein>
    <submittedName>
        <fullName evidence="2">Uncharacterized protein</fullName>
    </submittedName>
</protein>
<feature type="compositionally biased region" description="Polar residues" evidence="1">
    <location>
        <begin position="39"/>
        <end position="58"/>
    </location>
</feature>
<accession>A0A2P2Q1N5</accession>
<evidence type="ECO:0000313" key="2">
    <source>
        <dbReference type="EMBL" id="MBX60877.1"/>
    </source>
</evidence>
<reference evidence="2" key="1">
    <citation type="submission" date="2018-02" db="EMBL/GenBank/DDBJ databases">
        <title>Rhizophora mucronata_Transcriptome.</title>
        <authorList>
            <person name="Meera S.P."/>
            <person name="Sreeshan A."/>
            <person name="Augustine A."/>
        </authorList>
    </citation>
    <scope>NUCLEOTIDE SEQUENCE</scope>
    <source>
        <tissue evidence="2">Leaf</tissue>
    </source>
</reference>
<feature type="region of interest" description="Disordered" evidence="1">
    <location>
        <begin position="24"/>
        <end position="58"/>
    </location>
</feature>
<name>A0A2P2Q1N5_RHIMU</name>
<proteinExistence type="predicted"/>